<dbReference type="InterPro" id="IPR007921">
    <property type="entry name" value="CHAP_dom"/>
</dbReference>
<feature type="domain" description="Peptidase C51" evidence="2">
    <location>
        <begin position="35"/>
        <end position="118"/>
    </location>
</feature>
<feature type="region of interest" description="Disordered" evidence="1">
    <location>
        <begin position="202"/>
        <end position="232"/>
    </location>
</feature>
<feature type="region of interest" description="Disordered" evidence="1">
    <location>
        <begin position="1"/>
        <end position="35"/>
    </location>
</feature>
<name>A0ABW2G846_9ACTN</name>
<evidence type="ECO:0000256" key="1">
    <source>
        <dbReference type="SAM" id="MobiDB-lite"/>
    </source>
</evidence>
<organism evidence="3 4">
    <name type="scientific">Kitasatospora paranensis</name>
    <dbReference type="NCBI Taxonomy" id="258053"/>
    <lineage>
        <taxon>Bacteria</taxon>
        <taxon>Bacillati</taxon>
        <taxon>Actinomycetota</taxon>
        <taxon>Actinomycetes</taxon>
        <taxon>Kitasatosporales</taxon>
        <taxon>Streptomycetaceae</taxon>
        <taxon>Kitasatospora</taxon>
    </lineage>
</organism>
<protein>
    <submittedName>
        <fullName evidence="3">CHAP domain-containing protein</fullName>
    </submittedName>
</protein>
<accession>A0ABW2G846</accession>
<feature type="compositionally biased region" description="Basic and acidic residues" evidence="1">
    <location>
        <begin position="13"/>
        <end position="33"/>
    </location>
</feature>
<gene>
    <name evidence="3" type="ORF">ACFQMG_31535</name>
</gene>
<comment type="caution">
    <text evidence="3">The sequence shown here is derived from an EMBL/GenBank/DDBJ whole genome shotgun (WGS) entry which is preliminary data.</text>
</comment>
<dbReference type="Proteomes" id="UP001596435">
    <property type="component" value="Unassembled WGS sequence"/>
</dbReference>
<dbReference type="Pfam" id="PF05257">
    <property type="entry name" value="CHAP"/>
    <property type="match status" value="1"/>
</dbReference>
<reference evidence="4" key="1">
    <citation type="journal article" date="2019" name="Int. J. Syst. Evol. Microbiol.">
        <title>The Global Catalogue of Microorganisms (GCM) 10K type strain sequencing project: providing services to taxonomists for standard genome sequencing and annotation.</title>
        <authorList>
            <consortium name="The Broad Institute Genomics Platform"/>
            <consortium name="The Broad Institute Genome Sequencing Center for Infectious Disease"/>
            <person name="Wu L."/>
            <person name="Ma J."/>
        </authorList>
    </citation>
    <scope>NUCLEOTIDE SEQUENCE [LARGE SCALE GENOMIC DNA]</scope>
    <source>
        <strain evidence="4">CGMCC 1.12859</strain>
    </source>
</reference>
<evidence type="ECO:0000259" key="2">
    <source>
        <dbReference type="Pfam" id="PF05257"/>
    </source>
</evidence>
<sequence length="232" mass="24177">MAGARSMIQNARSHLDHPDDLSRADRFAREPGRPGRSWCADFVAAVARESGNAASFPDTDSCAVGRGWFADRGRLSRHPAVGAQVFFGGPGHPYGPGGAHTGLCIAYTRSTVTVIAGNTDRGGSPGGDGVHRRVHRRPSAFVDSFGYPAYPEGLVCADAAWRGRPGVLHLPLQATEADLPDPAALVAPEVAAGVAGLLLPRATTGWPTPGRDLPGPRHGGPPGGGHQRAHER</sequence>
<dbReference type="RefSeq" id="WP_380232613.1">
    <property type="nucleotide sequence ID" value="NZ_JBHSVH010000002.1"/>
</dbReference>
<proteinExistence type="predicted"/>
<dbReference type="EMBL" id="JBHTAJ010000088">
    <property type="protein sequence ID" value="MFC7184090.1"/>
    <property type="molecule type" value="Genomic_DNA"/>
</dbReference>
<feature type="compositionally biased region" description="Gly residues" evidence="1">
    <location>
        <begin position="217"/>
        <end position="226"/>
    </location>
</feature>
<keyword evidence="4" id="KW-1185">Reference proteome</keyword>
<evidence type="ECO:0000313" key="3">
    <source>
        <dbReference type="EMBL" id="MFC7184090.1"/>
    </source>
</evidence>
<evidence type="ECO:0000313" key="4">
    <source>
        <dbReference type="Proteomes" id="UP001596435"/>
    </source>
</evidence>